<sequence>MSPLCKYSALPSHQPVAASPLLVTLLLLSNRSCSGEDSGGDVERLGAGEVQAAALFLAFDRCGRGVSESLVHGPAPT</sequence>
<gene>
    <name evidence="2" type="ORF">E2C01_062154</name>
</gene>
<evidence type="ECO:0008006" key="4">
    <source>
        <dbReference type="Google" id="ProtNLM"/>
    </source>
</evidence>
<name>A0A5B7HEC3_PORTR</name>
<evidence type="ECO:0000313" key="3">
    <source>
        <dbReference type="Proteomes" id="UP000324222"/>
    </source>
</evidence>
<proteinExistence type="predicted"/>
<feature type="signal peptide" evidence="1">
    <location>
        <begin position="1"/>
        <end position="35"/>
    </location>
</feature>
<keyword evidence="1" id="KW-0732">Signal</keyword>
<dbReference type="Proteomes" id="UP000324222">
    <property type="component" value="Unassembled WGS sequence"/>
</dbReference>
<accession>A0A5B7HEC3</accession>
<reference evidence="2 3" key="1">
    <citation type="submission" date="2019-05" db="EMBL/GenBank/DDBJ databases">
        <title>Another draft genome of Portunus trituberculatus and its Hox gene families provides insights of decapod evolution.</title>
        <authorList>
            <person name="Jeong J.-H."/>
            <person name="Song I."/>
            <person name="Kim S."/>
            <person name="Choi T."/>
            <person name="Kim D."/>
            <person name="Ryu S."/>
            <person name="Kim W."/>
        </authorList>
    </citation>
    <scope>NUCLEOTIDE SEQUENCE [LARGE SCALE GENOMIC DNA]</scope>
    <source>
        <tissue evidence="2">Muscle</tissue>
    </source>
</reference>
<evidence type="ECO:0000256" key="1">
    <source>
        <dbReference type="SAM" id="SignalP"/>
    </source>
</evidence>
<keyword evidence="3" id="KW-1185">Reference proteome</keyword>
<dbReference type="EMBL" id="VSRR010027038">
    <property type="protein sequence ID" value="MPC67965.1"/>
    <property type="molecule type" value="Genomic_DNA"/>
</dbReference>
<evidence type="ECO:0000313" key="2">
    <source>
        <dbReference type="EMBL" id="MPC67965.1"/>
    </source>
</evidence>
<protein>
    <recommendedName>
        <fullName evidence="4">Secreted protein</fullName>
    </recommendedName>
</protein>
<comment type="caution">
    <text evidence="2">The sequence shown here is derived from an EMBL/GenBank/DDBJ whole genome shotgun (WGS) entry which is preliminary data.</text>
</comment>
<feature type="chain" id="PRO_5022738131" description="Secreted protein" evidence="1">
    <location>
        <begin position="36"/>
        <end position="77"/>
    </location>
</feature>
<dbReference type="AlphaFoldDB" id="A0A5B7HEC3"/>
<organism evidence="2 3">
    <name type="scientific">Portunus trituberculatus</name>
    <name type="common">Swimming crab</name>
    <name type="synonym">Neptunus trituberculatus</name>
    <dbReference type="NCBI Taxonomy" id="210409"/>
    <lineage>
        <taxon>Eukaryota</taxon>
        <taxon>Metazoa</taxon>
        <taxon>Ecdysozoa</taxon>
        <taxon>Arthropoda</taxon>
        <taxon>Crustacea</taxon>
        <taxon>Multicrustacea</taxon>
        <taxon>Malacostraca</taxon>
        <taxon>Eumalacostraca</taxon>
        <taxon>Eucarida</taxon>
        <taxon>Decapoda</taxon>
        <taxon>Pleocyemata</taxon>
        <taxon>Brachyura</taxon>
        <taxon>Eubrachyura</taxon>
        <taxon>Portunoidea</taxon>
        <taxon>Portunidae</taxon>
        <taxon>Portuninae</taxon>
        <taxon>Portunus</taxon>
    </lineage>
</organism>